<keyword evidence="5" id="KW-0862">Zinc</keyword>
<keyword evidence="9" id="KW-1185">Reference proteome</keyword>
<dbReference type="InterPro" id="IPR031248">
    <property type="entry name" value="RNF213"/>
</dbReference>
<feature type="domain" description="RZ-type" evidence="7">
    <location>
        <begin position="415"/>
        <end position="490"/>
    </location>
</feature>
<dbReference type="EMBL" id="JAUJLE010000109">
    <property type="protein sequence ID" value="KAK0981914.1"/>
    <property type="molecule type" value="Genomic_DNA"/>
</dbReference>
<dbReference type="GO" id="GO:0002376">
    <property type="term" value="P:immune system process"/>
    <property type="evidence" value="ECO:0007669"/>
    <property type="project" value="UniProtKB-KW"/>
</dbReference>
<keyword evidence="6" id="KW-0391">Immunity</keyword>
<evidence type="ECO:0000256" key="1">
    <source>
        <dbReference type="ARBA" id="ARBA00004496"/>
    </source>
</evidence>
<name>A0AAN6KH33_9PEZI</name>
<dbReference type="PANTHER" id="PTHR22605:SF16">
    <property type="entry name" value="E3 UBIQUITIN-PROTEIN LIGASE RNF213"/>
    <property type="match status" value="1"/>
</dbReference>
<comment type="caution">
    <text evidence="8">The sequence shown here is derived from an EMBL/GenBank/DDBJ whole genome shotgun (WGS) entry which is preliminary data.</text>
</comment>
<keyword evidence="3" id="KW-0479">Metal-binding</keyword>
<accession>A0AAN6KH33</accession>
<evidence type="ECO:0000256" key="4">
    <source>
        <dbReference type="ARBA" id="ARBA00022771"/>
    </source>
</evidence>
<comment type="subcellular location">
    <subcellularLocation>
        <location evidence="1">Cytoplasm</location>
    </subcellularLocation>
</comment>
<evidence type="ECO:0000313" key="8">
    <source>
        <dbReference type="EMBL" id="KAK0981914.1"/>
    </source>
</evidence>
<organism evidence="8 9">
    <name type="scientific">Friedmanniomyces endolithicus</name>
    <dbReference type="NCBI Taxonomy" id="329885"/>
    <lineage>
        <taxon>Eukaryota</taxon>
        <taxon>Fungi</taxon>
        <taxon>Dikarya</taxon>
        <taxon>Ascomycota</taxon>
        <taxon>Pezizomycotina</taxon>
        <taxon>Dothideomycetes</taxon>
        <taxon>Dothideomycetidae</taxon>
        <taxon>Mycosphaerellales</taxon>
        <taxon>Teratosphaeriaceae</taxon>
        <taxon>Friedmanniomyces</taxon>
    </lineage>
</organism>
<dbReference type="GO" id="GO:0008270">
    <property type="term" value="F:zinc ion binding"/>
    <property type="evidence" value="ECO:0007669"/>
    <property type="project" value="UniProtKB-KW"/>
</dbReference>
<evidence type="ECO:0000256" key="2">
    <source>
        <dbReference type="ARBA" id="ARBA00022490"/>
    </source>
</evidence>
<protein>
    <recommendedName>
        <fullName evidence="7">RZ-type domain-containing protein</fullName>
    </recommendedName>
</protein>
<dbReference type="InterPro" id="IPR046439">
    <property type="entry name" value="ZF_RZ_dom"/>
</dbReference>
<sequence length="493" mass="54844">MLGIRMQLPLPTQHLHEPMRGALQLDAVQSSLRQSAVVRLPVPVEMCQNCGSDEVKATQVDMIMFEPYGNIDLDTDPCIFTACRHIFTLSTLDGIMSMADHYKIDEGSGTVVGLKTSSEPFSSSELKVCPVCRGSLRNIARYGRIVRRALLDESAKKLVVWANKTYTDLAETLATHEEQLLASIDTVLKPNQEIMLLGSPLDQCKAVRTSKTGQRYRKVFATRRYVEEFVKKLRKEEQPYQRVRDLVETARRQNAEAAIAEFDFASSELQLRERLQAVSLLIRCDVVIFSDVIDMHNRTAAGRSKGVLELDFTANRAACDDLVREARETHNVREDVEGELLWARFAAMECGAFDVAGEDVRQDAIAHKDALNAEALDRLTLAEDVCERFAGMEVSPTQGLADQISDVRRMLNAGVSTSEMQMVVAAMAREFRGTGHWYRCANGHPFTIGECGMPMELARCPACGSGIGGQNHQATEGVQHARDIETQFGSLRL</sequence>
<dbReference type="GO" id="GO:0004842">
    <property type="term" value="F:ubiquitin-protein transferase activity"/>
    <property type="evidence" value="ECO:0007669"/>
    <property type="project" value="InterPro"/>
</dbReference>
<dbReference type="AlphaFoldDB" id="A0AAN6KH33"/>
<evidence type="ECO:0000256" key="6">
    <source>
        <dbReference type="ARBA" id="ARBA00022859"/>
    </source>
</evidence>
<reference evidence="8" key="1">
    <citation type="submission" date="2023-06" db="EMBL/GenBank/DDBJ databases">
        <title>Black Yeasts Isolated from many extreme environments.</title>
        <authorList>
            <person name="Coleine C."/>
            <person name="Stajich J.E."/>
            <person name="Selbmann L."/>
        </authorList>
    </citation>
    <scope>NUCLEOTIDE SEQUENCE</scope>
    <source>
        <strain evidence="8">CCFEE 5200</strain>
    </source>
</reference>
<evidence type="ECO:0000256" key="3">
    <source>
        <dbReference type="ARBA" id="ARBA00022723"/>
    </source>
</evidence>
<dbReference type="Pfam" id="PF20173">
    <property type="entry name" value="ZnF_RZ-type"/>
    <property type="match status" value="1"/>
</dbReference>
<evidence type="ECO:0000259" key="7">
    <source>
        <dbReference type="PROSITE" id="PS51981"/>
    </source>
</evidence>
<proteinExistence type="predicted"/>
<dbReference type="Proteomes" id="UP001175353">
    <property type="component" value="Unassembled WGS sequence"/>
</dbReference>
<gene>
    <name evidence="8" type="ORF">LTR91_011775</name>
</gene>
<dbReference type="GO" id="GO:0005737">
    <property type="term" value="C:cytoplasm"/>
    <property type="evidence" value="ECO:0007669"/>
    <property type="project" value="UniProtKB-SubCell"/>
</dbReference>
<dbReference type="GO" id="GO:0016887">
    <property type="term" value="F:ATP hydrolysis activity"/>
    <property type="evidence" value="ECO:0007669"/>
    <property type="project" value="InterPro"/>
</dbReference>
<keyword evidence="2" id="KW-0963">Cytoplasm</keyword>
<dbReference type="PROSITE" id="PS51981">
    <property type="entry name" value="ZF_RZ"/>
    <property type="match status" value="1"/>
</dbReference>
<keyword evidence="4" id="KW-0863">Zinc-finger</keyword>
<dbReference type="PANTHER" id="PTHR22605">
    <property type="entry name" value="RZ-TYPE DOMAIN-CONTAINING PROTEIN"/>
    <property type="match status" value="1"/>
</dbReference>
<evidence type="ECO:0000256" key="5">
    <source>
        <dbReference type="ARBA" id="ARBA00022833"/>
    </source>
</evidence>
<evidence type="ECO:0000313" key="9">
    <source>
        <dbReference type="Proteomes" id="UP001175353"/>
    </source>
</evidence>